<dbReference type="EMBL" id="BLAH01000083">
    <property type="protein sequence ID" value="GES37176.1"/>
    <property type="molecule type" value="Genomic_DNA"/>
</dbReference>
<gene>
    <name evidence="1" type="ORF">RAJCM14343_2430</name>
</gene>
<protein>
    <recommendedName>
        <fullName evidence="3">AB hydrolase-1 domain-containing protein</fullName>
    </recommendedName>
</protein>
<organism evidence="1 2">
    <name type="scientific">Rhodococcus aetherivorans</name>
    <dbReference type="NCBI Taxonomy" id="191292"/>
    <lineage>
        <taxon>Bacteria</taxon>
        <taxon>Bacillati</taxon>
        <taxon>Actinomycetota</taxon>
        <taxon>Actinomycetes</taxon>
        <taxon>Mycobacteriales</taxon>
        <taxon>Nocardiaceae</taxon>
        <taxon>Rhodococcus</taxon>
    </lineage>
</organism>
<dbReference type="Proteomes" id="UP000325466">
    <property type="component" value="Unassembled WGS sequence"/>
</dbReference>
<proteinExistence type="predicted"/>
<dbReference type="InterPro" id="IPR029058">
    <property type="entry name" value="AB_hydrolase_fold"/>
</dbReference>
<accession>A0ABQ0YKT4</accession>
<evidence type="ECO:0000313" key="1">
    <source>
        <dbReference type="EMBL" id="GES37176.1"/>
    </source>
</evidence>
<dbReference type="SUPFAM" id="SSF53474">
    <property type="entry name" value="alpha/beta-Hydrolases"/>
    <property type="match status" value="1"/>
</dbReference>
<dbReference type="RefSeq" id="WP_029543415.1">
    <property type="nucleotide sequence ID" value="NZ_BAAAYP010000012.1"/>
</dbReference>
<sequence length="257" mass="25844">MRSANTSPEHAGASTFVAVVLPGTGSDARFVERAFGGPLAAAGIRAVAVDPDPARVVGSYVDALERAAADGPVLVGGVSLGAAVALRWAAEHPGRTVGVLAALPAWTGSPEAAPAAASARWTAGELRAHGLAAVTAAMVASSPAWLGVELARSWRSQWPGLPAALDEASRYRAPDRDELRTVEVPVGIAAAVDDPVHPLAVAQEWCAHLRRAALGTVTLAGIGGDPAVLGATCLEALASVSGGRDRPARAAGTIKSS</sequence>
<comment type="caution">
    <text evidence="1">The sequence shown here is derived from an EMBL/GenBank/DDBJ whole genome shotgun (WGS) entry which is preliminary data.</text>
</comment>
<name>A0ABQ0YKT4_9NOCA</name>
<evidence type="ECO:0008006" key="3">
    <source>
        <dbReference type="Google" id="ProtNLM"/>
    </source>
</evidence>
<dbReference type="Gene3D" id="3.40.50.1820">
    <property type="entry name" value="alpha/beta hydrolase"/>
    <property type="match status" value="1"/>
</dbReference>
<keyword evidence="2" id="KW-1185">Reference proteome</keyword>
<reference evidence="1 2" key="1">
    <citation type="journal article" date="2018" name="Biodegradation">
        <title>1,4-Dioxane degradation characteristics of Rhodococcus aetherivorans JCM 14343.</title>
        <authorList>
            <person name="Inoue D."/>
            <person name="Tsunoda T."/>
            <person name="Yamamoto N."/>
            <person name="Ike M."/>
            <person name="Sei K."/>
        </authorList>
    </citation>
    <scope>NUCLEOTIDE SEQUENCE [LARGE SCALE GENOMIC DNA]</scope>
    <source>
        <strain evidence="1 2">JCM 14343</strain>
    </source>
</reference>
<evidence type="ECO:0000313" key="2">
    <source>
        <dbReference type="Proteomes" id="UP000325466"/>
    </source>
</evidence>